<name>A0ABT5L726_9ALTE</name>
<dbReference type="Proteomes" id="UP001218788">
    <property type="component" value="Unassembled WGS sequence"/>
</dbReference>
<reference evidence="1 2" key="1">
    <citation type="submission" date="2022-10" db="EMBL/GenBank/DDBJ databases">
        <title>Alteromonas sp. chi3 Genome sequencing.</title>
        <authorList>
            <person name="Park S."/>
        </authorList>
    </citation>
    <scope>NUCLEOTIDE SEQUENCE [LARGE SCALE GENOMIC DNA]</scope>
    <source>
        <strain evidence="2">chi3</strain>
    </source>
</reference>
<dbReference type="RefSeq" id="WP_273642710.1">
    <property type="nucleotide sequence ID" value="NZ_JAQQXP010000004.1"/>
</dbReference>
<sequence length="99" mass="10879">MTDNTDITFEQANPIADHFSNDHCSEETANEARAGSGWNALMAYASKAYGNVDPEPVEQGIRDLLGDLQHLCNSLGLDFDYLLERATGTFRDELESPLG</sequence>
<evidence type="ECO:0000313" key="1">
    <source>
        <dbReference type="EMBL" id="MDC8832831.1"/>
    </source>
</evidence>
<evidence type="ECO:0000313" key="2">
    <source>
        <dbReference type="Proteomes" id="UP001218788"/>
    </source>
</evidence>
<comment type="caution">
    <text evidence="1">The sequence shown here is derived from an EMBL/GenBank/DDBJ whole genome shotgun (WGS) entry which is preliminary data.</text>
</comment>
<protein>
    <submittedName>
        <fullName evidence="1">Uncharacterized protein</fullName>
    </submittedName>
</protein>
<proteinExistence type="predicted"/>
<accession>A0ABT5L726</accession>
<dbReference type="EMBL" id="JAQQXP010000004">
    <property type="protein sequence ID" value="MDC8832831.1"/>
    <property type="molecule type" value="Genomic_DNA"/>
</dbReference>
<organism evidence="1 2">
    <name type="scientific">Alteromonas gilva</name>
    <dbReference type="NCBI Taxonomy" id="2987522"/>
    <lineage>
        <taxon>Bacteria</taxon>
        <taxon>Pseudomonadati</taxon>
        <taxon>Pseudomonadota</taxon>
        <taxon>Gammaproteobacteria</taxon>
        <taxon>Alteromonadales</taxon>
        <taxon>Alteromonadaceae</taxon>
        <taxon>Alteromonas/Salinimonas group</taxon>
        <taxon>Alteromonas</taxon>
    </lineage>
</organism>
<keyword evidence="2" id="KW-1185">Reference proteome</keyword>
<gene>
    <name evidence="1" type="ORF">OIK42_18925</name>
</gene>